<gene>
    <name evidence="7" type="ORF">HJO_10179</name>
</gene>
<keyword evidence="4" id="KW-0560">Oxidoreductase</keyword>
<keyword evidence="5" id="KW-0503">Monooxygenase</keyword>
<dbReference type="InterPro" id="IPR036188">
    <property type="entry name" value="FAD/NAD-bd_sf"/>
</dbReference>
<comment type="cofactor">
    <cofactor evidence="1">
        <name>FAD</name>
        <dbReference type="ChEBI" id="CHEBI:57692"/>
    </cofactor>
</comment>
<dbReference type="PANTHER" id="PTHR13789:SF318">
    <property type="entry name" value="GERANYLGERANYL DIPHOSPHATE REDUCTASE"/>
    <property type="match status" value="1"/>
</dbReference>
<dbReference type="OrthoDB" id="5499180at2"/>
<dbReference type="InterPro" id="IPR050493">
    <property type="entry name" value="FAD-dep_Monooxygenase_BioMet"/>
</dbReference>
<evidence type="ECO:0000256" key="3">
    <source>
        <dbReference type="ARBA" id="ARBA00022827"/>
    </source>
</evidence>
<comment type="caution">
    <text evidence="7">The sequence shown here is derived from an EMBL/GenBank/DDBJ whole genome shotgun (WGS) entry which is preliminary data.</text>
</comment>
<dbReference type="eggNOG" id="COG0654">
    <property type="taxonomic scope" value="Bacteria"/>
</dbReference>
<reference evidence="7 8" key="1">
    <citation type="journal article" date="2014" name="Antonie Van Leeuwenhoek">
        <title>Hyphomonas beringensis sp. nov. and Hyphomonas chukchiensis sp. nov., isolated from surface seawater of the Bering Sea and Chukchi Sea.</title>
        <authorList>
            <person name="Li C."/>
            <person name="Lai Q."/>
            <person name="Li G."/>
            <person name="Dong C."/>
            <person name="Wang J."/>
            <person name="Liao Y."/>
            <person name="Shao Z."/>
        </authorList>
    </citation>
    <scope>NUCLEOTIDE SEQUENCE [LARGE SCALE GENOMIC DNA]</scope>
    <source>
        <strain evidence="7 8">MHS-2</strain>
    </source>
</reference>
<evidence type="ECO:0000256" key="2">
    <source>
        <dbReference type="ARBA" id="ARBA00022630"/>
    </source>
</evidence>
<dbReference type="Pfam" id="PF01494">
    <property type="entry name" value="FAD_binding_3"/>
    <property type="match status" value="1"/>
</dbReference>
<dbReference type="PRINTS" id="PR00420">
    <property type="entry name" value="RNGMNOXGNASE"/>
</dbReference>
<keyword evidence="8" id="KW-1185">Reference proteome</keyword>
<evidence type="ECO:0000256" key="4">
    <source>
        <dbReference type="ARBA" id="ARBA00023002"/>
    </source>
</evidence>
<evidence type="ECO:0000259" key="6">
    <source>
        <dbReference type="Pfam" id="PF01494"/>
    </source>
</evidence>
<dbReference type="PANTHER" id="PTHR13789">
    <property type="entry name" value="MONOOXYGENASE"/>
    <property type="match status" value="1"/>
</dbReference>
<dbReference type="GO" id="GO:0071949">
    <property type="term" value="F:FAD binding"/>
    <property type="evidence" value="ECO:0007669"/>
    <property type="project" value="InterPro"/>
</dbReference>
<sequence length="399" mass="42732">MAPLNIGIAGAGIGGLAAAAFLAREGHRVTVFDQFETAGPIGSGLILQETGLTILGELGLRTKAETLGAPIRRLYGRSRPSGRTVLDVRYGALRPGLLGVAIQRPALFTIVHDAALGAGARLVPSTRITAANPKDATLVDAAGALHGPFDFIVDALGVKSVLSSAPMKELPYGALWATLPWPAHSGFHADALEQRYEAASRMAGVMPSGRAAGDAPQTLTYFWSIRADRHDAWRAAPLTHWRDAALSLWPETEPLLTPLKTHAALTFARYRHRTHWPAVSGRMVHLGDSWHAASPQLGQGANMALLDAFALARAVGRKPNVGYALEDYARMRAGHVRLFQLMSYLFTPVYQSDSAVLPWLRDWLAAPVSRIWPGPQVLAAMVSGGLGAPLWKLGLKAAR</sequence>
<organism evidence="7 8">
    <name type="scientific">Hyphomonas johnsonii MHS-2</name>
    <dbReference type="NCBI Taxonomy" id="1280950"/>
    <lineage>
        <taxon>Bacteria</taxon>
        <taxon>Pseudomonadati</taxon>
        <taxon>Pseudomonadota</taxon>
        <taxon>Alphaproteobacteria</taxon>
        <taxon>Hyphomonadales</taxon>
        <taxon>Hyphomonadaceae</taxon>
        <taxon>Hyphomonas</taxon>
    </lineage>
</organism>
<dbReference type="InterPro" id="IPR002938">
    <property type="entry name" value="FAD-bd"/>
</dbReference>
<dbReference type="Gene3D" id="3.50.50.60">
    <property type="entry name" value="FAD/NAD(P)-binding domain"/>
    <property type="match status" value="1"/>
</dbReference>
<protein>
    <submittedName>
        <fullName evidence="7">FAD-dependent oxidoreductase</fullName>
    </submittedName>
</protein>
<feature type="domain" description="FAD-binding" evidence="6">
    <location>
        <begin position="6"/>
        <end position="314"/>
    </location>
</feature>
<proteinExistence type="predicted"/>
<name>A0A059FNZ9_9PROT</name>
<evidence type="ECO:0000313" key="8">
    <source>
        <dbReference type="Proteomes" id="UP000025171"/>
    </source>
</evidence>
<dbReference type="AlphaFoldDB" id="A0A059FNZ9"/>
<dbReference type="Gene3D" id="3.30.9.10">
    <property type="entry name" value="D-Amino Acid Oxidase, subunit A, domain 2"/>
    <property type="match status" value="1"/>
</dbReference>
<dbReference type="EMBL" id="ARYK01000004">
    <property type="protein sequence ID" value="KCZ92395.1"/>
    <property type="molecule type" value="Genomic_DNA"/>
</dbReference>
<dbReference type="SUPFAM" id="SSF51905">
    <property type="entry name" value="FAD/NAD(P)-binding domain"/>
    <property type="match status" value="1"/>
</dbReference>
<evidence type="ECO:0000313" key="7">
    <source>
        <dbReference type="EMBL" id="KCZ92395.1"/>
    </source>
</evidence>
<keyword evidence="2" id="KW-0285">Flavoprotein</keyword>
<dbReference type="STRING" id="1280950.HJO_10179"/>
<dbReference type="Proteomes" id="UP000025171">
    <property type="component" value="Unassembled WGS sequence"/>
</dbReference>
<dbReference type="GO" id="GO:0004497">
    <property type="term" value="F:monooxygenase activity"/>
    <property type="evidence" value="ECO:0007669"/>
    <property type="project" value="UniProtKB-KW"/>
</dbReference>
<evidence type="ECO:0000256" key="1">
    <source>
        <dbReference type="ARBA" id="ARBA00001974"/>
    </source>
</evidence>
<keyword evidence="3" id="KW-0274">FAD</keyword>
<dbReference type="PATRIC" id="fig|1280950.3.peg.2036"/>
<accession>A0A059FNZ9</accession>
<dbReference type="RefSeq" id="WP_035616616.1">
    <property type="nucleotide sequence ID" value="NZ_ARYK01000004.1"/>
</dbReference>
<evidence type="ECO:0000256" key="5">
    <source>
        <dbReference type="ARBA" id="ARBA00023033"/>
    </source>
</evidence>